<dbReference type="RefSeq" id="YP_009041988.1">
    <property type="nucleotide sequence ID" value="NC_024303.1"/>
</dbReference>
<evidence type="ECO:0000256" key="1">
    <source>
        <dbReference type="ARBA" id="ARBA00022612"/>
    </source>
</evidence>
<dbReference type="OrthoDB" id="1448at10239"/>
<dbReference type="GO" id="GO:0019073">
    <property type="term" value="P:viral DNA genome packaging"/>
    <property type="evidence" value="ECO:0007669"/>
    <property type="project" value="InterPro"/>
</dbReference>
<reference evidence="4 5" key="1">
    <citation type="journal article" date="2014" name="J. Gen. Virol.">
        <title>Novel gammaherpesvirus functions encoded by bovine herpesvirus 6 (bovine lymphotropic virus).</title>
        <authorList>
            <person name="Jia J."/>
            <person name="Delhon G."/>
            <person name="Tulman E.R."/>
            <person name="Diel D.G."/>
            <person name="Osorio F.A."/>
            <person name="Wen X."/>
            <person name="Kutish G.F."/>
            <person name="Rock D.L."/>
        </authorList>
    </citation>
    <scope>NUCLEOTIDE SEQUENCE [LARGE SCALE GENOMIC DNA]</scope>
    <source>
        <strain evidence="4">Pennsylvania 47</strain>
    </source>
</reference>
<evidence type="ECO:0000256" key="2">
    <source>
        <dbReference type="ARBA" id="ARBA00022921"/>
    </source>
</evidence>
<dbReference type="InterPro" id="IPR000501">
    <property type="entry name" value="UL28/UL56"/>
</dbReference>
<proteinExistence type="inferred from homology"/>
<keyword evidence="3" id="KW-0231">Viral genome packaging</keyword>
<dbReference type="HAMAP" id="MF_04014">
    <property type="entry name" value="HSV_TRM1"/>
    <property type="match status" value="1"/>
</dbReference>
<dbReference type="EMBL" id="KJ705001">
    <property type="protein sequence ID" value="AIB03164.1"/>
    <property type="molecule type" value="Genomic_DNA"/>
</dbReference>
<sequence length="683" mass="77167">MSQYLAALYSQIYGLCLDVSLIEYCDPNSLNAAVIAHTANKVNKLCECLSYFLQKQNNTEASALSLELDHLLFNLKARLLNIYTAFSNKGEFFKALHSHTGVCVAHATISVQFFNGCGMNLSFTFVNDVEDFFKKLNSVCYCISAPQALAALQEALDFLRVLRGVSPVPCADVYLCSRPCLECFLEMTVLPNQGETINAMLINCSCPHICRPINPEPIQGIFENEIKQAGVNMHVLSVPAQTSASDQYAKLMQDSLTCLKEHTIFSQIPKQIMELSNLIYWSSGQKQPGDSQKQCSQLTKIIHREKEMNEIRHSYASGNKRVHFFDTRFPGGVELLFSGCIYSSTADVIAALKKDCSTTFLNQTQFASLMQRQNELFTRLSNLLYEHNSSTGEVAKKHGERSADVSFHLDAPKEQVIEEAKLRKEAYLQKLSKEGIKKLQACLDSHGEVLKNQLALRVWGSTIYKQGAALLNHFLFRESWVKCEATAMTQPTPELFENSKFIKNSLYANSLSREHTCSLKLQFFSLINGPLTSKTGSMFPAPDNVKLAHCLDAANVMPHQKMLLSEMIHCGLEPKDWVNALFNEFYTITEKDLNSIQYQCWKYVRELVLSVALYNRVWEKDLCIYKTDSIQPNSLPHALKNGIYFTYEDKAPLILLSNGQKWIFKDLYALLYMHMQIVSAQNG</sequence>
<protein>
    <submittedName>
        <fullName evidence="4">Terminase subunit</fullName>
    </submittedName>
</protein>
<evidence type="ECO:0000313" key="4">
    <source>
        <dbReference type="EMBL" id="AIB03164.1"/>
    </source>
</evidence>
<organism evidence="4 5">
    <name type="scientific">Bovine gammaherpesvirus 6</name>
    <dbReference type="NCBI Taxonomy" id="1504288"/>
    <lineage>
        <taxon>Viruses</taxon>
        <taxon>Duplodnaviria</taxon>
        <taxon>Heunggongvirae</taxon>
        <taxon>Peploviricota</taxon>
        <taxon>Herviviricetes</taxon>
        <taxon>Herpesvirales</taxon>
        <taxon>Orthoherpesviridae</taxon>
        <taxon>Gammaherpesvirinae</taxon>
        <taxon>Macavirus</taxon>
        <taxon>Macavirus bovinegamma6</taxon>
    </lineage>
</organism>
<evidence type="ECO:0000313" key="5">
    <source>
        <dbReference type="Proteomes" id="UP000121539"/>
    </source>
</evidence>
<dbReference type="KEGG" id="vg:19620143"/>
<evidence type="ECO:0000256" key="3">
    <source>
        <dbReference type="ARBA" id="ARBA00023219"/>
    </source>
</evidence>
<keyword evidence="2" id="KW-0426">Late protein</keyword>
<dbReference type="GeneID" id="19620143"/>
<dbReference type="Proteomes" id="UP000121539">
    <property type="component" value="Segment"/>
</dbReference>
<keyword evidence="1" id="KW-1188">Viral release from host cell</keyword>
<keyword evidence="5" id="KW-1185">Reference proteome</keyword>
<dbReference type="Pfam" id="PF01366">
    <property type="entry name" value="PRTP"/>
    <property type="match status" value="1"/>
</dbReference>
<gene>
    <name evidence="4" type="ORF">BoHV6ORF7</name>
</gene>
<accession>A0A060D2X9</accession>
<name>A0A060D2X9_9GAMA</name>